<dbReference type="RefSeq" id="WP_007916018.1">
    <property type="nucleotide sequence ID" value="NZ_ADVG01000003.1"/>
</dbReference>
<comment type="caution">
    <text evidence="9">The sequence shown here is derived from an EMBL/GenBank/DDBJ whole genome shotgun (WGS) entry which is preliminary data.</text>
</comment>
<dbReference type="PANTHER" id="PTHR19375">
    <property type="entry name" value="HEAT SHOCK PROTEIN 70KDA"/>
    <property type="match status" value="1"/>
</dbReference>
<dbReference type="PROSITE" id="PS00107">
    <property type="entry name" value="PROTEIN_KINASE_ATP"/>
    <property type="match status" value="1"/>
</dbReference>
<keyword evidence="3 7" id="KW-0547">Nucleotide-binding</keyword>
<dbReference type="eggNOG" id="COG0443">
    <property type="taxonomic scope" value="Bacteria"/>
</dbReference>
<dbReference type="SMART" id="SM00220">
    <property type="entry name" value="S_TKc"/>
    <property type="match status" value="1"/>
</dbReference>
<feature type="binding site" evidence="7">
    <location>
        <position position="40"/>
    </location>
    <ligand>
        <name>ATP</name>
        <dbReference type="ChEBI" id="CHEBI:30616"/>
    </ligand>
</feature>
<dbReference type="PROSITE" id="PS01036">
    <property type="entry name" value="HSP70_3"/>
    <property type="match status" value="1"/>
</dbReference>
<accession>D6TW78</accession>
<dbReference type="InParanoid" id="D6TW78"/>
<proteinExistence type="inferred from homology"/>
<dbReference type="Pfam" id="PF00012">
    <property type="entry name" value="HSP70"/>
    <property type="match status" value="1"/>
</dbReference>
<dbReference type="InterPro" id="IPR011990">
    <property type="entry name" value="TPR-like_helical_dom_sf"/>
</dbReference>
<evidence type="ECO:0000256" key="1">
    <source>
        <dbReference type="ARBA" id="ARBA00007381"/>
    </source>
</evidence>
<organism evidence="9 10">
    <name type="scientific">Ktedonobacter racemifer DSM 44963</name>
    <dbReference type="NCBI Taxonomy" id="485913"/>
    <lineage>
        <taxon>Bacteria</taxon>
        <taxon>Bacillati</taxon>
        <taxon>Chloroflexota</taxon>
        <taxon>Ktedonobacteria</taxon>
        <taxon>Ktedonobacterales</taxon>
        <taxon>Ktedonobacteraceae</taxon>
        <taxon>Ktedonobacter</taxon>
    </lineage>
</organism>
<dbReference type="SUPFAM" id="SSF48452">
    <property type="entry name" value="TPR-like"/>
    <property type="match status" value="1"/>
</dbReference>
<dbReference type="SUPFAM" id="SSF56112">
    <property type="entry name" value="Protein kinase-like (PK-like)"/>
    <property type="match status" value="1"/>
</dbReference>
<dbReference type="InterPro" id="IPR000719">
    <property type="entry name" value="Prot_kinase_dom"/>
</dbReference>
<dbReference type="SUPFAM" id="SSF53067">
    <property type="entry name" value="Actin-like ATPase domain"/>
    <property type="match status" value="2"/>
</dbReference>
<evidence type="ECO:0000313" key="9">
    <source>
        <dbReference type="EMBL" id="EFH84461.1"/>
    </source>
</evidence>
<sequence length="904" mass="99249">MKIGETIANDLEVTAFLGKGGMGNVYQVHDRRWGQVYALKSPKPEVFVKPGGQEDFVREAETWIHLKAHPHVVACYFVFLWEGFPHILAEYVAGGSLADWIVSRKLYQGGKEAALLRILDVAIQFAWGLHSAHEQGLVHQDIKPANVMMTEQGIVKITDFGLAKARTLAGEGGKKVEQAEQSILVSFGGMTPAYCSPEQAYGRPLSRKTDIWSWGVSILQMFVGTITWKIGAAAREALASHASTHEMIPAMPPELVRLLSHCLQPQPADRPATMAQIAEELQAIYEQQAQQAYPRKVSETTPPEITKLINQANSLLALGRPEAALTACDQALHLDPYSLPQIHLLKGEALAQLGRPEEALGALPWWITGWEPTLALAHFGKDEVLARLRQLRTTLPHTTVVPPHLTHSRHWIGIDFGTTKSCVAVLQDGKPVIIPNRGGARATPSIAARSEALGWVVGEAAQQHAVRNPEQTVFSLHWLIGSTSDDPRIERFDQEAHSPRDIAAVILQQLKSDAENYLGAVVTRAVVTVPVSFNAAQRQVIQDACEMIGLSRAEMITASNAAALAYGWKKQTHEYFVVYDIGGNACNISILLLDVGVFEVKSTNGDTHLGGDDFDQRIVNWLANEFRKEQRIDLRQDRAALLRLKEAAEKAKKDLSSCLQTEIHLPFIAGPKHLTMTLSRTKLEQLVEDLIKRSRDVVMRALSDAYLRSSDVNEVVLVGGQTRMPAVQTMIRDLFGRKPNRGVNPDEAVAIGAAIRGAVLAGEVKDILLLNATPHALGIETHGGVFTPVIKRHTTFPTQKSRVFSTARNNQSSIAIHLLQEEQEGAKNKRLVGSLLFDGIPPAPRGVPRIEITVDVNSDGRTMLSARDKSTGREQKVMVLLSFLGQPAPTPPSYSSRLLPVLLE</sequence>
<protein>
    <submittedName>
        <fullName evidence="9">Heat shock protein 70</fullName>
    </submittedName>
</protein>
<dbReference type="PROSITE" id="PS00108">
    <property type="entry name" value="PROTEIN_KINASE_ST"/>
    <property type="match status" value="1"/>
</dbReference>
<dbReference type="InterPro" id="IPR043129">
    <property type="entry name" value="ATPase_NBD"/>
</dbReference>
<dbReference type="InterPro" id="IPR017441">
    <property type="entry name" value="Protein_kinase_ATP_BS"/>
</dbReference>
<evidence type="ECO:0000259" key="8">
    <source>
        <dbReference type="PROSITE" id="PS50011"/>
    </source>
</evidence>
<dbReference type="AlphaFoldDB" id="D6TW78"/>
<keyword evidence="2" id="KW-0597">Phosphoprotein</keyword>
<dbReference type="PROSITE" id="PS50011">
    <property type="entry name" value="PROTEIN_KINASE_DOM"/>
    <property type="match status" value="1"/>
</dbReference>
<dbReference type="EMBL" id="ADVG01000003">
    <property type="protein sequence ID" value="EFH84461.1"/>
    <property type="molecule type" value="Genomic_DNA"/>
</dbReference>
<dbReference type="InterPro" id="IPR018181">
    <property type="entry name" value="Heat_shock_70_CS"/>
</dbReference>
<comment type="similarity">
    <text evidence="1">Belongs to the heat shock protein 70 family.</text>
</comment>
<evidence type="ECO:0000256" key="3">
    <source>
        <dbReference type="ARBA" id="ARBA00022741"/>
    </source>
</evidence>
<dbReference type="Pfam" id="PF00069">
    <property type="entry name" value="Pkinase"/>
    <property type="match status" value="1"/>
</dbReference>
<dbReference type="Gene3D" id="2.60.34.10">
    <property type="entry name" value="Substrate Binding Domain Of DNAk, Chain A, domain 1"/>
    <property type="match status" value="1"/>
</dbReference>
<keyword evidence="10" id="KW-1185">Reference proteome</keyword>
<dbReference type="SUPFAM" id="SSF100920">
    <property type="entry name" value="Heat shock protein 70kD (HSP70), peptide-binding domain"/>
    <property type="match status" value="1"/>
</dbReference>
<evidence type="ECO:0000256" key="5">
    <source>
        <dbReference type="ARBA" id="ARBA00023016"/>
    </source>
</evidence>
<dbReference type="FunFam" id="3.90.640.10:FF:000003">
    <property type="entry name" value="Molecular chaperone DnaK"/>
    <property type="match status" value="1"/>
</dbReference>
<dbReference type="GO" id="GO:0005524">
    <property type="term" value="F:ATP binding"/>
    <property type="evidence" value="ECO:0007669"/>
    <property type="project" value="UniProtKB-UniRule"/>
</dbReference>
<dbReference type="InterPro" id="IPR008271">
    <property type="entry name" value="Ser/Thr_kinase_AS"/>
</dbReference>
<evidence type="ECO:0000256" key="2">
    <source>
        <dbReference type="ARBA" id="ARBA00022553"/>
    </source>
</evidence>
<dbReference type="Gene3D" id="1.25.40.10">
    <property type="entry name" value="Tetratricopeptide repeat domain"/>
    <property type="match status" value="1"/>
</dbReference>
<feature type="domain" description="Protein kinase" evidence="8">
    <location>
        <begin position="11"/>
        <end position="285"/>
    </location>
</feature>
<dbReference type="PRINTS" id="PR00301">
    <property type="entry name" value="HEATSHOCK70"/>
</dbReference>
<evidence type="ECO:0000256" key="4">
    <source>
        <dbReference type="ARBA" id="ARBA00022840"/>
    </source>
</evidence>
<dbReference type="OrthoDB" id="136964at2"/>
<dbReference type="Gene3D" id="3.30.420.40">
    <property type="match status" value="2"/>
</dbReference>
<dbReference type="Gene3D" id="3.90.640.10">
    <property type="entry name" value="Actin, Chain A, domain 4"/>
    <property type="match status" value="1"/>
</dbReference>
<dbReference type="STRING" id="485913.Krac_5509"/>
<dbReference type="Proteomes" id="UP000004508">
    <property type="component" value="Unassembled WGS sequence"/>
</dbReference>
<keyword evidence="4 7" id="KW-0067">ATP-binding</keyword>
<gene>
    <name evidence="9" type="ORF">Krac_5509</name>
</gene>
<dbReference type="GO" id="GO:0140662">
    <property type="term" value="F:ATP-dependent protein folding chaperone"/>
    <property type="evidence" value="ECO:0007669"/>
    <property type="project" value="InterPro"/>
</dbReference>
<keyword evidence="5 9" id="KW-0346">Stress response</keyword>
<dbReference type="InterPro" id="IPR011009">
    <property type="entry name" value="Kinase-like_dom_sf"/>
</dbReference>
<dbReference type="CDD" id="cd14014">
    <property type="entry name" value="STKc_PknB_like"/>
    <property type="match status" value="1"/>
</dbReference>
<keyword evidence="6" id="KW-0143">Chaperone</keyword>
<name>D6TW78_KTERA</name>
<evidence type="ECO:0000256" key="6">
    <source>
        <dbReference type="ARBA" id="ARBA00023186"/>
    </source>
</evidence>
<dbReference type="Gene3D" id="1.10.510.10">
    <property type="entry name" value="Transferase(Phosphotransferase) domain 1"/>
    <property type="match status" value="1"/>
</dbReference>
<dbReference type="GO" id="GO:0004672">
    <property type="term" value="F:protein kinase activity"/>
    <property type="evidence" value="ECO:0007669"/>
    <property type="project" value="InterPro"/>
</dbReference>
<evidence type="ECO:0000313" key="10">
    <source>
        <dbReference type="Proteomes" id="UP000004508"/>
    </source>
</evidence>
<dbReference type="InterPro" id="IPR013126">
    <property type="entry name" value="Hsp_70_fam"/>
</dbReference>
<evidence type="ECO:0000256" key="7">
    <source>
        <dbReference type="PROSITE-ProRule" id="PRU10141"/>
    </source>
</evidence>
<dbReference type="InterPro" id="IPR029047">
    <property type="entry name" value="HSP70_peptide-bd_sf"/>
</dbReference>
<reference evidence="9 10" key="1">
    <citation type="journal article" date="2011" name="Stand. Genomic Sci.">
        <title>Non-contiguous finished genome sequence and contextual data of the filamentous soil bacterium Ktedonobacter racemifer type strain (SOSP1-21).</title>
        <authorList>
            <person name="Chang Y.J."/>
            <person name="Land M."/>
            <person name="Hauser L."/>
            <person name="Chertkov O."/>
            <person name="Del Rio T.G."/>
            <person name="Nolan M."/>
            <person name="Copeland A."/>
            <person name="Tice H."/>
            <person name="Cheng J.F."/>
            <person name="Lucas S."/>
            <person name="Han C."/>
            <person name="Goodwin L."/>
            <person name="Pitluck S."/>
            <person name="Ivanova N."/>
            <person name="Ovchinikova G."/>
            <person name="Pati A."/>
            <person name="Chen A."/>
            <person name="Palaniappan K."/>
            <person name="Mavromatis K."/>
            <person name="Liolios K."/>
            <person name="Brettin T."/>
            <person name="Fiebig A."/>
            <person name="Rohde M."/>
            <person name="Abt B."/>
            <person name="Goker M."/>
            <person name="Detter J.C."/>
            <person name="Woyke T."/>
            <person name="Bristow J."/>
            <person name="Eisen J.A."/>
            <person name="Markowitz V."/>
            <person name="Hugenholtz P."/>
            <person name="Kyrpides N.C."/>
            <person name="Klenk H.P."/>
            <person name="Lapidus A."/>
        </authorList>
    </citation>
    <scope>NUCLEOTIDE SEQUENCE [LARGE SCALE GENOMIC DNA]</scope>
    <source>
        <strain evidence="10">DSM 44963</strain>
    </source>
</reference>